<dbReference type="RefSeq" id="WP_143876120.1">
    <property type="nucleotide sequence ID" value="NZ_PJMW01000002.1"/>
</dbReference>
<comment type="caution">
    <text evidence="4">The sequence shown here is derived from an EMBL/GenBank/DDBJ whole genome shotgun (WGS) entry which is preliminary data.</text>
</comment>
<keyword evidence="1" id="KW-0175">Coiled coil</keyword>
<dbReference type="InterPro" id="IPR014862">
    <property type="entry name" value="TrwC"/>
</dbReference>
<dbReference type="NCBIfam" id="NF041492">
    <property type="entry name" value="MobF"/>
    <property type="match status" value="1"/>
</dbReference>
<dbReference type="Pfam" id="PF13604">
    <property type="entry name" value="AAA_30"/>
    <property type="match status" value="1"/>
</dbReference>
<dbReference type="Gene3D" id="3.40.50.300">
    <property type="entry name" value="P-loop containing nucleotide triphosphate hydrolases"/>
    <property type="match status" value="2"/>
</dbReference>
<dbReference type="Gene3D" id="2.30.30.940">
    <property type="match status" value="1"/>
</dbReference>
<accession>A0A2N3VHH2</accession>
<feature type="region of interest" description="Disordered" evidence="2">
    <location>
        <begin position="1401"/>
        <end position="1430"/>
    </location>
</feature>
<proteinExistence type="predicted"/>
<reference evidence="4 5" key="1">
    <citation type="submission" date="2017-12" db="EMBL/GenBank/DDBJ databases">
        <title>Sequencing the genomes of 1000 Actinobacteria strains.</title>
        <authorList>
            <person name="Klenk H.-P."/>
        </authorList>
    </citation>
    <scope>NUCLEOTIDE SEQUENCE [LARGE SCALE GENOMIC DNA]</scope>
    <source>
        <strain evidence="4 5">DSM 44489</strain>
    </source>
</reference>
<feature type="region of interest" description="Disordered" evidence="2">
    <location>
        <begin position="1590"/>
        <end position="1609"/>
    </location>
</feature>
<dbReference type="SUPFAM" id="SSF52540">
    <property type="entry name" value="P-loop containing nucleoside triphosphate hydrolases"/>
    <property type="match status" value="2"/>
</dbReference>
<protein>
    <submittedName>
        <fullName evidence="4">Conjugative relaxase-like TrwC/TraI family protein</fullName>
    </submittedName>
</protein>
<evidence type="ECO:0000256" key="1">
    <source>
        <dbReference type="SAM" id="Coils"/>
    </source>
</evidence>
<dbReference type="CDD" id="cd18809">
    <property type="entry name" value="SF1_C_RecD"/>
    <property type="match status" value="1"/>
</dbReference>
<evidence type="ECO:0000313" key="5">
    <source>
        <dbReference type="Proteomes" id="UP000233766"/>
    </source>
</evidence>
<dbReference type="SUPFAM" id="SSF55464">
    <property type="entry name" value="Origin of replication-binding domain, RBD-like"/>
    <property type="match status" value="1"/>
</dbReference>
<organism evidence="4 5">
    <name type="scientific">Nocardia fluminea</name>
    <dbReference type="NCBI Taxonomy" id="134984"/>
    <lineage>
        <taxon>Bacteria</taxon>
        <taxon>Bacillati</taxon>
        <taxon>Actinomycetota</taxon>
        <taxon>Actinomycetes</taxon>
        <taxon>Mycobacteriales</taxon>
        <taxon>Nocardiaceae</taxon>
        <taxon>Nocardia</taxon>
    </lineage>
</organism>
<feature type="domain" description="TrwC relaxase" evidence="3">
    <location>
        <begin position="10"/>
        <end position="420"/>
    </location>
</feature>
<name>A0A2N3VHH2_9NOCA</name>
<feature type="compositionally biased region" description="Basic and acidic residues" evidence="2">
    <location>
        <begin position="1595"/>
        <end position="1608"/>
    </location>
</feature>
<dbReference type="OrthoDB" id="4524286at2"/>
<dbReference type="Proteomes" id="UP000233766">
    <property type="component" value="Unassembled WGS sequence"/>
</dbReference>
<dbReference type="EMBL" id="PJMW01000002">
    <property type="protein sequence ID" value="PKV81064.1"/>
    <property type="molecule type" value="Genomic_DNA"/>
</dbReference>
<evidence type="ECO:0000313" key="4">
    <source>
        <dbReference type="EMBL" id="PKV81064.1"/>
    </source>
</evidence>
<dbReference type="InterPro" id="IPR027417">
    <property type="entry name" value="P-loop_NTPase"/>
</dbReference>
<feature type="region of interest" description="Disordered" evidence="2">
    <location>
        <begin position="1538"/>
        <end position="1568"/>
    </location>
</feature>
<gene>
    <name evidence="4" type="ORF">ATK86_5511</name>
</gene>
<dbReference type="Pfam" id="PF08751">
    <property type="entry name" value="TrwC"/>
    <property type="match status" value="1"/>
</dbReference>
<keyword evidence="5" id="KW-1185">Reference proteome</keyword>
<evidence type="ECO:0000256" key="2">
    <source>
        <dbReference type="SAM" id="MobiDB-lite"/>
    </source>
</evidence>
<sequence>MVATIHRVSAGNGYQYYLRNIAANDTTARGRSSLADYYSAHGEAPGRWQGSGLTALGVTPDSEVTESQMKSLFGLGINPNAEQIEDRVYAHQIALGANDREATRAAEKASKLGSKFAVYEAQSQYRQRCSDAFRAHNLEQNLAPTTAIPDDERARIRTQVATEMFTTEYQRTPLNARELSGWVAKNSRPTHSAVAGFDITFSPVKSVSVLWALASPKTSHQIETAHQRAIEDAVSWLETNAIFTRLGRNGIRQVDVDGIVAAGFTHRDSRAGDPDLHTHVLIANRVRTLDGKWRTIDSKTLHEAVVTASEVYDSRLEHHLETALALQFEARPGRTSEQVQIREIVGVPLELIEAWSQRGAAIVARLDQLTAAFQTTFGREPSPKEVYDLSDRATLETRPTKHLAASLAEQRDTWATQAQQLFNGRDAIEDIVTRVMSAPPTSRPTPDAAFIAATAERALAGVSARRSTWRVFNLRAEVERQLRGHIAPTDWNWLPERVVAEATAPSSAVARGDPDLTEQPVLRAVPTWLGRRDSTAVHVRANSQIYTTESTLDVEAALIELSVEPGARVLDAELVAKSVSDYNTADPDRPLNAGQIGVISSFATSGLRVHTANAPAGTGKTTAMQVLTTAWHSGGGTVLGMAPTAAAAAVLGQSIGTRAETVDKLLDVINRHTPTPNSPSIAGDPPPALPQWVLDIDSRTLVIVDEHVKLGNTKRLRLLQFLSGRGATVRCIGDDKQLPAIEAGGADADMNAASPEQTLTLSHVVRFASTAEATASIGLREGDPAALAWYLDNNRIHAGHTGSVYDDTYQAWAADDLVGRDAVMLASTHEVVTALNARARADRLARTGAEPGPEVVLTDGLLASIGDTVRTRRNNPKLRFGDHDWVRNGYSWTVTDVHNDGSLTVSHRHRGTDSDKTVRLTSEYVRTHVRLGYASTIDSAQGITADTCHVALSGRESRQQFYVAMTRGIHANHVHIVTALDGAEGAIYTEPATYPRTAIEILHRVIARDGAQKSAHTELRDAFDPTLRIGRAVDIYLDTLGLAAEHALGTDRLQALDHAADTVHPNLTDSPAYPVLRQHLALIALTGADPVAALRAAVGQRELDTAADPAAVLDWRLDPTGAHSAGTGPLIWTPGLPGGVVDQALAEPVRAREQIVVALAAQIRNTAQHWTPSTAPTWARPLLGTNPTLLGELAVWRAGLHIADTDARPTGPARYTDTERVHQQRLQQQIIDAHGDPTLPRNRWAEVVDNIDPRITTDTYWPIVADKIDLADRAGLDITTLLTDAAAHHPLPDEMPAAALWARLELEPSALDTTGTDLLRPDWLPDLEAVLGTDIAEQITTEPAWPRVVAAVERATTTWAPRDLLSTAYELLQGAQPDDAAPLRPDQIAAALAWRIDVLHHHHSPTPQPSASAPTPTAPEPATPVDNNEPLTTVVAADPTATLTNDALVADNNSRNGEGDIATGVEYIARLFATGRVSDAVSAFRTFRSKLSNDEHAVLTAVSETLYQSSFPVARARLRWAAQQFPQHRALIQACTPSTDPHTFRRETEPVRDRSHPAYDHREHVDPTMTPAVFDPIRAAGNDAFDTYIDDAEPFDSRDLTPTDRPRTATDGFPIDYDLAAMPAIVGLPCVDCSIERPRNASSPVPPRHSDDGLCHSCRDNERPSIPDHDPANHLTARCAHIAETHPAPAALVMLRRDWRALDPVGRAVIQQWLTDNPLPEQPLPVLDRLQRLSDRELTDAIEGLSQRLSNIATETEFFAPTRHDVFATEPDPTVVEHQRAADNAQQTARQHAQELDTALRRLHATADALDTAREELDALPLARRRQRKSMQERINTLAHQNREHSEAHQRIRNTARAANRRANELIAHAERTGAEDERRRLTEQTRTADNDAITREATITALRNGLGSELAEHRAEHQRRRTLTPTQRQLGEHARLELVSTEQDSGPAQWPEPLIVESNLRTERGL</sequence>
<feature type="coiled-coil region" evidence="1">
    <location>
        <begin position="1775"/>
        <end position="1802"/>
    </location>
</feature>
<evidence type="ECO:0000259" key="3">
    <source>
        <dbReference type="Pfam" id="PF08751"/>
    </source>
</evidence>
<feature type="compositionally biased region" description="Basic and acidic residues" evidence="2">
    <location>
        <begin position="1542"/>
        <end position="1566"/>
    </location>
</feature>